<protein>
    <submittedName>
        <fullName evidence="1">25032_t:CDS:1</fullName>
    </submittedName>
</protein>
<reference evidence="1" key="1">
    <citation type="submission" date="2021-06" db="EMBL/GenBank/DDBJ databases">
        <authorList>
            <person name="Kallberg Y."/>
            <person name="Tangrot J."/>
            <person name="Rosling A."/>
        </authorList>
    </citation>
    <scope>NUCLEOTIDE SEQUENCE</scope>
    <source>
        <strain evidence="1">MA453B</strain>
    </source>
</reference>
<organism evidence="1 2">
    <name type="scientific">Dentiscutata erythropus</name>
    <dbReference type="NCBI Taxonomy" id="1348616"/>
    <lineage>
        <taxon>Eukaryota</taxon>
        <taxon>Fungi</taxon>
        <taxon>Fungi incertae sedis</taxon>
        <taxon>Mucoromycota</taxon>
        <taxon>Glomeromycotina</taxon>
        <taxon>Glomeromycetes</taxon>
        <taxon>Diversisporales</taxon>
        <taxon>Gigasporaceae</taxon>
        <taxon>Dentiscutata</taxon>
    </lineage>
</organism>
<sequence length="100" mass="11770">MPSALHYNNYSVTQVANLLYVSESLIRKVLWLYKKWGTVTNPWQKVRGRSKTFNRDNMNVEIISQMEIQCGKTVSISTMWRSLAYCGITWKKVFNLFILM</sequence>
<dbReference type="AlphaFoldDB" id="A0A9N9BDN4"/>
<dbReference type="Proteomes" id="UP000789405">
    <property type="component" value="Unassembled WGS sequence"/>
</dbReference>
<keyword evidence="2" id="KW-1185">Reference proteome</keyword>
<evidence type="ECO:0000313" key="2">
    <source>
        <dbReference type="Proteomes" id="UP000789405"/>
    </source>
</evidence>
<proteinExistence type="predicted"/>
<dbReference type="EMBL" id="CAJVPY010002424">
    <property type="protein sequence ID" value="CAG8560204.1"/>
    <property type="molecule type" value="Genomic_DNA"/>
</dbReference>
<gene>
    <name evidence="1" type="ORF">DERYTH_LOCUS5700</name>
</gene>
<name>A0A9N9BDN4_9GLOM</name>
<accession>A0A9N9BDN4</accession>
<evidence type="ECO:0000313" key="1">
    <source>
        <dbReference type="EMBL" id="CAG8560204.1"/>
    </source>
</evidence>
<dbReference type="OrthoDB" id="2373277at2759"/>
<comment type="caution">
    <text evidence="1">The sequence shown here is derived from an EMBL/GenBank/DDBJ whole genome shotgun (WGS) entry which is preliminary data.</text>
</comment>